<dbReference type="PANTHER" id="PTHR32479">
    <property type="entry name" value="GLYCOLATE OXIDASE IRON-SULFUR SUBUNIT"/>
    <property type="match status" value="1"/>
</dbReference>
<gene>
    <name evidence="8" type="primary">glcF</name>
    <name evidence="8" type="ORF">NX778_16395</name>
</gene>
<feature type="domain" description="4Fe-4S ferredoxin-type" evidence="7">
    <location>
        <begin position="16"/>
        <end position="47"/>
    </location>
</feature>
<keyword evidence="6" id="KW-0813">Transport</keyword>
<proteinExistence type="predicted"/>
<comment type="catalytic activity">
    <reaction evidence="6">
        <text>(R)-lactate + A = pyruvate + AH2</text>
        <dbReference type="Rhea" id="RHEA:15089"/>
        <dbReference type="ChEBI" id="CHEBI:13193"/>
        <dbReference type="ChEBI" id="CHEBI:15361"/>
        <dbReference type="ChEBI" id="CHEBI:16004"/>
        <dbReference type="ChEBI" id="CHEBI:17499"/>
    </reaction>
</comment>
<keyword evidence="9" id="KW-1185">Reference proteome</keyword>
<dbReference type="InterPro" id="IPR009051">
    <property type="entry name" value="Helical_ferredxn"/>
</dbReference>
<evidence type="ECO:0000313" key="9">
    <source>
        <dbReference type="Proteomes" id="UP001204621"/>
    </source>
</evidence>
<keyword evidence="6" id="KW-0249">Electron transport</keyword>
<dbReference type="Proteomes" id="UP001204621">
    <property type="component" value="Unassembled WGS sequence"/>
</dbReference>
<protein>
    <recommendedName>
        <fullName evidence="6">Glycolate oxidase iron-sulfur subunit</fullName>
        <ecNumber evidence="6">1.1.99.14</ecNumber>
    </recommendedName>
</protein>
<keyword evidence="2 6" id="KW-0479">Metal-binding</keyword>
<dbReference type="InterPro" id="IPR004017">
    <property type="entry name" value="Cys_rich_dom"/>
</dbReference>
<keyword evidence="4 6" id="KW-0408">Iron</keyword>
<dbReference type="InterPro" id="IPR012257">
    <property type="entry name" value="Glc_ox_4Fe-4S"/>
</dbReference>
<comment type="cofactor">
    <cofactor evidence="6">
        <name>[4Fe-4S] cluster</name>
        <dbReference type="ChEBI" id="CHEBI:49883"/>
    </cofactor>
    <text evidence="6">Binds 2 [4Fe-4S] clusters.</text>
</comment>
<keyword evidence="5 6" id="KW-0411">Iron-sulfur</keyword>
<keyword evidence="8" id="KW-0560">Oxidoreductase</keyword>
<dbReference type="EMBL" id="JANUGU010000005">
    <property type="protein sequence ID" value="MCS0659651.1"/>
    <property type="molecule type" value="Genomic_DNA"/>
</dbReference>
<dbReference type="EC" id="1.1.99.14" evidence="6"/>
<dbReference type="Pfam" id="PF02754">
    <property type="entry name" value="CCG"/>
    <property type="match status" value="2"/>
</dbReference>
<dbReference type="NCBIfam" id="NF008434">
    <property type="entry name" value="PRK11274.1"/>
    <property type="match status" value="1"/>
</dbReference>
<evidence type="ECO:0000256" key="5">
    <source>
        <dbReference type="ARBA" id="ARBA00023014"/>
    </source>
</evidence>
<evidence type="ECO:0000256" key="6">
    <source>
        <dbReference type="PIRNR" id="PIRNR000139"/>
    </source>
</evidence>
<keyword evidence="1 6" id="KW-0004">4Fe-4S</keyword>
<dbReference type="PROSITE" id="PS00198">
    <property type="entry name" value="4FE4S_FER_1"/>
    <property type="match status" value="1"/>
</dbReference>
<dbReference type="RefSeq" id="WP_258812839.1">
    <property type="nucleotide sequence ID" value="NZ_JANUGU010000005.1"/>
</dbReference>
<dbReference type="Pfam" id="PF13183">
    <property type="entry name" value="Fer4_8"/>
    <property type="match status" value="1"/>
</dbReference>
<dbReference type="PROSITE" id="PS51379">
    <property type="entry name" value="4FE4S_FER_2"/>
    <property type="match status" value="2"/>
</dbReference>
<accession>A0ABT2D0A4</accession>
<dbReference type="InterPro" id="IPR017900">
    <property type="entry name" value="4Fe4S_Fe_S_CS"/>
</dbReference>
<dbReference type="InterPro" id="IPR017896">
    <property type="entry name" value="4Fe4S_Fe-S-bd"/>
</dbReference>
<evidence type="ECO:0000256" key="1">
    <source>
        <dbReference type="ARBA" id="ARBA00022485"/>
    </source>
</evidence>
<evidence type="ECO:0000259" key="7">
    <source>
        <dbReference type="PROSITE" id="PS51379"/>
    </source>
</evidence>
<sequence>MQTNLADFIKGTPEGAEAEAILRACVHCGFCTATCPTYQLLGDELDGPRGRIYLIKQVLEGAEPTHKTQLHLDRCLTCRNCESTCPSGVKYGRLVDIGRKVVEQRVARPLGERIKRTTLKEALPRAGLFKAGFKAGLMARPLLSAKLQDKLQPPRPAGQWPTTQHARKMLVLDGCVQPAMAPNINAATARVLDALGVQLVIAPKAGCCGALRYHMNDQDGGLADMRRNIDAWWPYVDQVEAIVMTASGCGVTVKEYGHLLQHDGAYAAKAKRISEMTRDLSEIMPQFEAQLAERMKGRVGKRVAYHPPCTLQHGQQIRGKVEGVLRAVGVDVTLCAESHLCCGSAGTYSVLQPEISMALRDRKLTHLEATGADEIVSANIGCLTHLQSGTDIPVAHWIELIDRAL</sequence>
<reference evidence="8 9" key="1">
    <citation type="submission" date="2022-08" db="EMBL/GenBank/DDBJ databases">
        <title>Reclassification of Massilia species as members of the genera Telluria, Duganella, Pseudoduganella, Mokoshia gen. nov. and Zemynaea gen. nov. using orthogonal and non-orthogonal genome-based approaches.</title>
        <authorList>
            <person name="Bowman J.P."/>
        </authorList>
    </citation>
    <scope>NUCLEOTIDE SEQUENCE [LARGE SCALE GENOMIC DNA]</scope>
    <source>
        <strain evidence="8 9">JCM 31606</strain>
    </source>
</reference>
<name>A0ABT2D0A4_9BURK</name>
<dbReference type="GO" id="GO:0019154">
    <property type="term" value="F:glycolate dehydrogenase activity"/>
    <property type="evidence" value="ECO:0007669"/>
    <property type="project" value="UniProtKB-EC"/>
</dbReference>
<comment type="catalytic activity">
    <reaction evidence="6">
        <text>glycolate + A = glyoxylate + AH2</text>
        <dbReference type="Rhea" id="RHEA:21264"/>
        <dbReference type="ChEBI" id="CHEBI:13193"/>
        <dbReference type="ChEBI" id="CHEBI:17499"/>
        <dbReference type="ChEBI" id="CHEBI:29805"/>
        <dbReference type="ChEBI" id="CHEBI:36655"/>
        <dbReference type="EC" id="1.1.99.14"/>
    </reaction>
</comment>
<dbReference type="PANTHER" id="PTHR32479:SF17">
    <property type="entry name" value="GLYCOLATE OXIDASE IRON-SULFUR SUBUNIT"/>
    <property type="match status" value="1"/>
</dbReference>
<feature type="domain" description="4Fe-4S ferredoxin-type" evidence="7">
    <location>
        <begin position="66"/>
        <end position="89"/>
    </location>
</feature>
<evidence type="ECO:0000256" key="4">
    <source>
        <dbReference type="ARBA" id="ARBA00023004"/>
    </source>
</evidence>
<keyword evidence="3" id="KW-0677">Repeat</keyword>
<dbReference type="PIRSF" id="PIRSF000139">
    <property type="entry name" value="Glc_ox_4Fe-4S"/>
    <property type="match status" value="1"/>
</dbReference>
<dbReference type="SUPFAM" id="SSF54862">
    <property type="entry name" value="4Fe-4S ferredoxins"/>
    <property type="match status" value="1"/>
</dbReference>
<organism evidence="8 9">
    <name type="scientific">Massilia terrae</name>
    <dbReference type="NCBI Taxonomy" id="1811224"/>
    <lineage>
        <taxon>Bacteria</taxon>
        <taxon>Pseudomonadati</taxon>
        <taxon>Pseudomonadota</taxon>
        <taxon>Betaproteobacteria</taxon>
        <taxon>Burkholderiales</taxon>
        <taxon>Oxalobacteraceae</taxon>
        <taxon>Telluria group</taxon>
        <taxon>Massilia</taxon>
    </lineage>
</organism>
<comment type="caution">
    <text evidence="8">The sequence shown here is derived from an EMBL/GenBank/DDBJ whole genome shotgun (WGS) entry which is preliminary data.</text>
</comment>
<evidence type="ECO:0000256" key="2">
    <source>
        <dbReference type="ARBA" id="ARBA00022723"/>
    </source>
</evidence>
<dbReference type="Gene3D" id="1.10.1060.10">
    <property type="entry name" value="Alpha-helical ferredoxin"/>
    <property type="match status" value="1"/>
</dbReference>
<evidence type="ECO:0000313" key="8">
    <source>
        <dbReference type="EMBL" id="MCS0659651.1"/>
    </source>
</evidence>
<comment type="function">
    <text evidence="6">Component of a complex that catalyzes the oxidation of glycolate to glyoxylate.</text>
</comment>
<evidence type="ECO:0000256" key="3">
    <source>
        <dbReference type="ARBA" id="ARBA00022737"/>
    </source>
</evidence>